<evidence type="ECO:0000256" key="1">
    <source>
        <dbReference type="SAM" id="Phobius"/>
    </source>
</evidence>
<protein>
    <recommendedName>
        <fullName evidence="2">DUF6533 domain-containing protein</fullName>
    </recommendedName>
</protein>
<feature type="transmembrane region" description="Helical" evidence="1">
    <location>
        <begin position="131"/>
        <end position="159"/>
    </location>
</feature>
<evidence type="ECO:0000313" key="3">
    <source>
        <dbReference type="EMBL" id="KAK0497838.1"/>
    </source>
</evidence>
<evidence type="ECO:0000313" key="4">
    <source>
        <dbReference type="Proteomes" id="UP001175228"/>
    </source>
</evidence>
<feature type="domain" description="DUF6533" evidence="2">
    <location>
        <begin position="26"/>
        <end position="64"/>
    </location>
</feature>
<feature type="transmembrane region" description="Helical" evidence="1">
    <location>
        <begin position="179"/>
        <end position="199"/>
    </location>
</feature>
<keyword evidence="4" id="KW-1185">Reference proteome</keyword>
<accession>A0AA39Q7R9</accession>
<gene>
    <name evidence="3" type="ORF">EDD18DRAFT_1159662</name>
</gene>
<organism evidence="3 4">
    <name type="scientific">Armillaria luteobubalina</name>
    <dbReference type="NCBI Taxonomy" id="153913"/>
    <lineage>
        <taxon>Eukaryota</taxon>
        <taxon>Fungi</taxon>
        <taxon>Dikarya</taxon>
        <taxon>Basidiomycota</taxon>
        <taxon>Agaricomycotina</taxon>
        <taxon>Agaricomycetes</taxon>
        <taxon>Agaricomycetidae</taxon>
        <taxon>Agaricales</taxon>
        <taxon>Marasmiineae</taxon>
        <taxon>Physalacriaceae</taxon>
        <taxon>Armillaria</taxon>
    </lineage>
</organism>
<sequence>MSETATDIVGHVQATRYLTSKLLIYYSVLLYDHLLTFSTEVELIWAAHWSVPKAFFLLLRYIVPPSVIIHTHLLSGIANSHFSSIVSSDAVLSRSCVIWYDISMYLGQISVTISNFLVLLHLWNLWERPPLFICCTLALFTLTTIASIVCTTFVVLATSHDVYYDQALRTCALRARDRMPLLWAPCMAFEIVAFSTMVYNALSRPRSLHTDVGRILYRDGVAYFLVTLRLMNLLLAALAPVSLVLLGVFFIWSSTTVTVTRLILNLRESRIRTAKLQDGCDG</sequence>
<keyword evidence="1" id="KW-1133">Transmembrane helix</keyword>
<dbReference type="EMBL" id="JAUEPU010000012">
    <property type="protein sequence ID" value="KAK0497838.1"/>
    <property type="molecule type" value="Genomic_DNA"/>
</dbReference>
<evidence type="ECO:0000259" key="2">
    <source>
        <dbReference type="Pfam" id="PF20151"/>
    </source>
</evidence>
<keyword evidence="1" id="KW-0812">Transmembrane</keyword>
<reference evidence="3" key="1">
    <citation type="submission" date="2023-06" db="EMBL/GenBank/DDBJ databases">
        <authorList>
            <consortium name="Lawrence Berkeley National Laboratory"/>
            <person name="Ahrendt S."/>
            <person name="Sahu N."/>
            <person name="Indic B."/>
            <person name="Wong-Bajracharya J."/>
            <person name="Merenyi Z."/>
            <person name="Ke H.-M."/>
            <person name="Monk M."/>
            <person name="Kocsube S."/>
            <person name="Drula E."/>
            <person name="Lipzen A."/>
            <person name="Balint B."/>
            <person name="Henrissat B."/>
            <person name="Andreopoulos B."/>
            <person name="Martin F.M."/>
            <person name="Harder C.B."/>
            <person name="Rigling D."/>
            <person name="Ford K.L."/>
            <person name="Foster G.D."/>
            <person name="Pangilinan J."/>
            <person name="Papanicolaou A."/>
            <person name="Barry K."/>
            <person name="LaButti K."/>
            <person name="Viragh M."/>
            <person name="Koriabine M."/>
            <person name="Yan M."/>
            <person name="Riley R."/>
            <person name="Champramary S."/>
            <person name="Plett K.L."/>
            <person name="Tsai I.J."/>
            <person name="Slot J."/>
            <person name="Sipos G."/>
            <person name="Plett J."/>
            <person name="Nagy L.G."/>
            <person name="Grigoriev I.V."/>
        </authorList>
    </citation>
    <scope>NUCLEOTIDE SEQUENCE</scope>
    <source>
        <strain evidence="3">HWK02</strain>
    </source>
</reference>
<feature type="transmembrane region" description="Helical" evidence="1">
    <location>
        <begin position="98"/>
        <end position="119"/>
    </location>
</feature>
<dbReference type="InterPro" id="IPR045340">
    <property type="entry name" value="DUF6533"/>
</dbReference>
<dbReference type="Proteomes" id="UP001175228">
    <property type="component" value="Unassembled WGS sequence"/>
</dbReference>
<dbReference type="Pfam" id="PF20151">
    <property type="entry name" value="DUF6533"/>
    <property type="match status" value="1"/>
</dbReference>
<comment type="caution">
    <text evidence="3">The sequence shown here is derived from an EMBL/GenBank/DDBJ whole genome shotgun (WGS) entry which is preliminary data.</text>
</comment>
<keyword evidence="1" id="KW-0472">Membrane</keyword>
<name>A0AA39Q7R9_9AGAR</name>
<proteinExistence type="predicted"/>
<dbReference type="AlphaFoldDB" id="A0AA39Q7R9"/>